<dbReference type="AlphaFoldDB" id="A0A6J7S437"/>
<dbReference type="InterPro" id="IPR011256">
    <property type="entry name" value="Reg_factor_effector_dom_sf"/>
</dbReference>
<evidence type="ECO:0000259" key="1">
    <source>
        <dbReference type="SMART" id="SM00871"/>
    </source>
</evidence>
<dbReference type="InterPro" id="IPR010499">
    <property type="entry name" value="AraC_E-bd"/>
</dbReference>
<sequence>MDPEETSTSLKTIPHIHVDDSSTEMLTRGEEAVMTYVVDTRDEAEKVTAAVSGQFPIERVSEWMPQAYDEVYEVLTEQHIAPTGPPFARYVMHDGEFEVEAGAPVASPISVSGRVAPGSLPAGPVAVTTHVGPYDGIASAVDALKNWMSGHGVEPAGPHWEVYLTDPMEEADPAKWRTEVVMPWRAKSPV</sequence>
<dbReference type="SUPFAM" id="SSF55136">
    <property type="entry name" value="Probable bacterial effector-binding domain"/>
    <property type="match status" value="1"/>
</dbReference>
<gene>
    <name evidence="2" type="ORF">UFOPK3268_00266</name>
    <name evidence="3" type="ORF">UFOPK3752_01834</name>
    <name evidence="4" type="ORF">UFOPK4150_01543</name>
</gene>
<organism evidence="4">
    <name type="scientific">freshwater metagenome</name>
    <dbReference type="NCBI Taxonomy" id="449393"/>
    <lineage>
        <taxon>unclassified sequences</taxon>
        <taxon>metagenomes</taxon>
        <taxon>ecological metagenomes</taxon>
    </lineage>
</organism>
<name>A0A6J7S437_9ZZZZ</name>
<reference evidence="4" key="1">
    <citation type="submission" date="2020-05" db="EMBL/GenBank/DDBJ databases">
        <authorList>
            <person name="Chiriac C."/>
            <person name="Salcher M."/>
            <person name="Ghai R."/>
            <person name="Kavagutti S V."/>
        </authorList>
    </citation>
    <scope>NUCLEOTIDE SEQUENCE</scope>
</reference>
<feature type="domain" description="AraC effector-binding" evidence="1">
    <location>
        <begin position="34"/>
        <end position="185"/>
    </location>
</feature>
<dbReference type="SMART" id="SM00871">
    <property type="entry name" value="AraC_E_bind"/>
    <property type="match status" value="1"/>
</dbReference>
<dbReference type="EMBL" id="CAFBPU010000032">
    <property type="protein sequence ID" value="CAB5035761.1"/>
    <property type="molecule type" value="Genomic_DNA"/>
</dbReference>
<dbReference type="InterPro" id="IPR029442">
    <property type="entry name" value="GyrI-like"/>
</dbReference>
<evidence type="ECO:0000313" key="4">
    <source>
        <dbReference type="EMBL" id="CAB5035761.1"/>
    </source>
</evidence>
<dbReference type="Gene3D" id="3.20.80.10">
    <property type="entry name" value="Regulatory factor, effector binding domain"/>
    <property type="match status" value="1"/>
</dbReference>
<evidence type="ECO:0000313" key="2">
    <source>
        <dbReference type="EMBL" id="CAB4846661.1"/>
    </source>
</evidence>
<dbReference type="EMBL" id="CAFBND010000095">
    <property type="protein sequence ID" value="CAB4953822.1"/>
    <property type="molecule type" value="Genomic_DNA"/>
</dbReference>
<accession>A0A6J7S437</accession>
<protein>
    <submittedName>
        <fullName evidence="4">Unannotated protein</fullName>
    </submittedName>
</protein>
<dbReference type="EMBL" id="CAFBIZ010000019">
    <property type="protein sequence ID" value="CAB4846661.1"/>
    <property type="molecule type" value="Genomic_DNA"/>
</dbReference>
<evidence type="ECO:0000313" key="3">
    <source>
        <dbReference type="EMBL" id="CAB4953822.1"/>
    </source>
</evidence>
<proteinExistence type="predicted"/>
<dbReference type="Pfam" id="PF06445">
    <property type="entry name" value="GyrI-like"/>
    <property type="match status" value="1"/>
</dbReference>